<organism evidence="1 2">
    <name type="scientific">Cephus cinctus</name>
    <name type="common">Wheat stem sawfly</name>
    <dbReference type="NCBI Taxonomy" id="211228"/>
    <lineage>
        <taxon>Eukaryota</taxon>
        <taxon>Metazoa</taxon>
        <taxon>Ecdysozoa</taxon>
        <taxon>Arthropoda</taxon>
        <taxon>Hexapoda</taxon>
        <taxon>Insecta</taxon>
        <taxon>Pterygota</taxon>
        <taxon>Neoptera</taxon>
        <taxon>Endopterygota</taxon>
        <taxon>Hymenoptera</taxon>
        <taxon>Cephoidea</taxon>
        <taxon>Cephidae</taxon>
        <taxon>Cephus</taxon>
    </lineage>
</organism>
<name>A0AAJ7C1C5_CEPCN</name>
<dbReference type="PANTHER" id="PTHR13639:SF2">
    <property type="entry name" value="CYTOCHROME C OXIDASE ASSEMBLY FACTOR 4 HOMOLOG, MITOCHONDRIAL"/>
    <property type="match status" value="1"/>
</dbReference>
<keyword evidence="1" id="KW-1185">Reference proteome</keyword>
<dbReference type="GeneID" id="107269797"/>
<dbReference type="PANTHER" id="PTHR13639">
    <property type="entry name" value="CYTOCHROME C OXIDASE ASSEMBLY FACTOR 4 HOMOLOG, MITOCHONDRIAL"/>
    <property type="match status" value="1"/>
</dbReference>
<dbReference type="GO" id="GO:0005758">
    <property type="term" value="C:mitochondrial intermembrane space"/>
    <property type="evidence" value="ECO:0007669"/>
    <property type="project" value="InterPro"/>
</dbReference>
<dbReference type="AlphaFoldDB" id="A0AAJ7C1C5"/>
<protein>
    <submittedName>
        <fullName evidence="2">Cytochrome c oxidase assembly factor 4 homolog, mitochondrial isoform X2</fullName>
    </submittedName>
</protein>
<dbReference type="RefSeq" id="XP_015599540.1">
    <property type="nucleotide sequence ID" value="XM_015744054.2"/>
</dbReference>
<dbReference type="InterPro" id="IPR039870">
    <property type="entry name" value="Coa4-like"/>
</dbReference>
<dbReference type="GO" id="GO:0033617">
    <property type="term" value="P:mitochondrial respiratory chain complex IV assembly"/>
    <property type="evidence" value="ECO:0007669"/>
    <property type="project" value="InterPro"/>
</dbReference>
<dbReference type="Proteomes" id="UP000694920">
    <property type="component" value="Unplaced"/>
</dbReference>
<sequence length="70" mass="8279">MSVSKASSSSQNDIEDPVELMLKRTGCIELHYLVQECIAETQDWRKCQEQVQSFRTCMADYQRKKQEEYK</sequence>
<accession>A0AAJ7C1C5</accession>
<evidence type="ECO:0000313" key="1">
    <source>
        <dbReference type="Proteomes" id="UP000694920"/>
    </source>
</evidence>
<proteinExistence type="predicted"/>
<reference evidence="2" key="1">
    <citation type="submission" date="2025-08" db="UniProtKB">
        <authorList>
            <consortium name="RefSeq"/>
        </authorList>
    </citation>
    <scope>IDENTIFICATION</scope>
</reference>
<gene>
    <name evidence="2" type="primary">LOC107269797</name>
</gene>
<evidence type="ECO:0000313" key="2">
    <source>
        <dbReference type="RefSeq" id="XP_015599540.1"/>
    </source>
</evidence>